<dbReference type="InterPro" id="IPR023753">
    <property type="entry name" value="FAD/NAD-binding_dom"/>
</dbReference>
<keyword evidence="3" id="KW-1185">Reference proteome</keyword>
<sequence>MTRFMPDEALLASPRGRAFPFYADQDTAMRRDAVPPTVDLVIVGGGLAGLAVYSACWHAGLRNVVLLERTGVIGGQFFQRVDRLKQRVLRSPYDHHPGAEGHRDCELLDFARLHWAHLTDIERREVRMAQAGHRSVVPLDVFEGFCRHVAAIHQVYARSWQAHVSQLESSEDSVCVKTSNGEIRARSVVMCTGERRVQAPDSWRENGKDWKRVFYWDEPVPEHASAAVVVGAGLSAAHVIANFLDKGSQVDWILRKTERYQCADVNASFFRAEGRARFLDTDRHQRLELMRRERRASIMFEFEPRIRRAEFAGQLRVHRNSHVACIGDTGEGVRLAIEGGRSIEADIAVLALGTQANVGAGLLPDEIIAPRDGWPDIEQATLAYTHAPRIHVVGAAAAMALGPAARNIDGHRVATARVLKAITRTCLPAKDGRDRPSSRSVGTNA</sequence>
<dbReference type="EMBL" id="JABVEC010000012">
    <property type="protein sequence ID" value="MBC6467269.1"/>
    <property type="molecule type" value="Genomic_DNA"/>
</dbReference>
<gene>
    <name evidence="2" type="ORF">HKK74_17440</name>
</gene>
<dbReference type="PANTHER" id="PTHR38663">
    <property type="match status" value="1"/>
</dbReference>
<comment type="caution">
    <text evidence="2">The sequence shown here is derived from an EMBL/GenBank/DDBJ whole genome shotgun (WGS) entry which is preliminary data.</text>
</comment>
<dbReference type="PANTHER" id="PTHR38663:SF1">
    <property type="entry name" value="L-ORNITHINE N(5)-MONOOXYGENASE"/>
    <property type="match status" value="1"/>
</dbReference>
<accession>A0ABR7LR00</accession>
<evidence type="ECO:0000313" key="2">
    <source>
        <dbReference type="EMBL" id="MBC6467269.1"/>
    </source>
</evidence>
<evidence type="ECO:0000313" key="3">
    <source>
        <dbReference type="Proteomes" id="UP000805614"/>
    </source>
</evidence>
<dbReference type="InterPro" id="IPR036188">
    <property type="entry name" value="FAD/NAD-bd_sf"/>
</dbReference>
<name>A0ABR7LR00_9ACTN</name>
<evidence type="ECO:0000259" key="1">
    <source>
        <dbReference type="Pfam" id="PF07992"/>
    </source>
</evidence>
<dbReference type="Gene3D" id="3.50.50.60">
    <property type="entry name" value="FAD/NAD(P)-binding domain"/>
    <property type="match status" value="2"/>
</dbReference>
<proteinExistence type="predicted"/>
<reference evidence="2 3" key="1">
    <citation type="submission" date="2020-06" db="EMBL/GenBank/DDBJ databases">
        <title>Actinomadura xiongansis sp. nov., isolated from soil of Baiyangdian.</title>
        <authorList>
            <person name="Zhang X."/>
        </authorList>
    </citation>
    <scope>NUCLEOTIDE SEQUENCE [LARGE SCALE GENOMIC DNA]</scope>
    <source>
        <strain evidence="2 3">HBUM206468</strain>
    </source>
</reference>
<dbReference type="PRINTS" id="PR00411">
    <property type="entry name" value="PNDRDTASEI"/>
</dbReference>
<dbReference type="SUPFAM" id="SSF51905">
    <property type="entry name" value="FAD/NAD(P)-binding domain"/>
    <property type="match status" value="1"/>
</dbReference>
<protein>
    <submittedName>
        <fullName evidence="2">NAD(P)-binding domain-containing protein</fullName>
    </submittedName>
</protein>
<organism evidence="2 3">
    <name type="scientific">Actinomadura alba</name>
    <dbReference type="NCBI Taxonomy" id="406431"/>
    <lineage>
        <taxon>Bacteria</taxon>
        <taxon>Bacillati</taxon>
        <taxon>Actinomycetota</taxon>
        <taxon>Actinomycetes</taxon>
        <taxon>Streptosporangiales</taxon>
        <taxon>Thermomonosporaceae</taxon>
        <taxon>Actinomadura</taxon>
    </lineage>
</organism>
<dbReference type="RefSeq" id="WP_187244287.1">
    <property type="nucleotide sequence ID" value="NZ_BAAAOK010000005.1"/>
</dbReference>
<dbReference type="Pfam" id="PF07992">
    <property type="entry name" value="Pyr_redox_2"/>
    <property type="match status" value="1"/>
</dbReference>
<feature type="domain" description="FAD/NAD(P)-binding" evidence="1">
    <location>
        <begin position="39"/>
        <end position="397"/>
    </location>
</feature>
<dbReference type="Proteomes" id="UP000805614">
    <property type="component" value="Unassembled WGS sequence"/>
</dbReference>